<sequence>MIVYAKTFLNTSTAVSICSLLPREMRQWVFSIGGKS</sequence>
<accession>A0A381SZJ7</accession>
<gene>
    <name evidence="1" type="ORF">METZ01_LOCUS61743</name>
</gene>
<feature type="non-terminal residue" evidence="1">
    <location>
        <position position="36"/>
    </location>
</feature>
<evidence type="ECO:0000313" key="1">
    <source>
        <dbReference type="EMBL" id="SVA08889.1"/>
    </source>
</evidence>
<protein>
    <submittedName>
        <fullName evidence="1">Uncharacterized protein</fullName>
    </submittedName>
</protein>
<dbReference type="EMBL" id="UINC01003743">
    <property type="protein sequence ID" value="SVA08889.1"/>
    <property type="molecule type" value="Genomic_DNA"/>
</dbReference>
<proteinExistence type="predicted"/>
<name>A0A381SZJ7_9ZZZZ</name>
<organism evidence="1">
    <name type="scientific">marine metagenome</name>
    <dbReference type="NCBI Taxonomy" id="408172"/>
    <lineage>
        <taxon>unclassified sequences</taxon>
        <taxon>metagenomes</taxon>
        <taxon>ecological metagenomes</taxon>
    </lineage>
</organism>
<reference evidence="1" key="1">
    <citation type="submission" date="2018-05" db="EMBL/GenBank/DDBJ databases">
        <authorList>
            <person name="Lanie J.A."/>
            <person name="Ng W.-L."/>
            <person name="Kazmierczak K.M."/>
            <person name="Andrzejewski T.M."/>
            <person name="Davidsen T.M."/>
            <person name="Wayne K.J."/>
            <person name="Tettelin H."/>
            <person name="Glass J.I."/>
            <person name="Rusch D."/>
            <person name="Podicherti R."/>
            <person name="Tsui H.-C.T."/>
            <person name="Winkler M.E."/>
        </authorList>
    </citation>
    <scope>NUCLEOTIDE SEQUENCE</scope>
</reference>
<dbReference type="AlphaFoldDB" id="A0A381SZJ7"/>